<dbReference type="UniPathway" id="UPA00219"/>
<comment type="cofactor">
    <cofactor evidence="15">
        <name>Mg(2+)</name>
        <dbReference type="ChEBI" id="CHEBI:18420"/>
    </cofactor>
    <cofactor evidence="15">
        <name>Mn(2+)</name>
        <dbReference type="ChEBI" id="CHEBI:29035"/>
    </cofactor>
    <text evidence="15">Binds 2 magnesium or manganese ions per subunit.</text>
</comment>
<evidence type="ECO:0000256" key="6">
    <source>
        <dbReference type="ARBA" id="ARBA00022598"/>
    </source>
</evidence>
<feature type="binding site" evidence="15">
    <location>
        <position position="262"/>
    </location>
    <ligand>
        <name>Mg(2+)</name>
        <dbReference type="ChEBI" id="CHEBI:18420"/>
        <label>2</label>
    </ligand>
</feature>
<evidence type="ECO:0000259" key="17">
    <source>
        <dbReference type="PROSITE" id="PS50975"/>
    </source>
</evidence>
<keyword evidence="9 13" id="KW-0133">Cell shape</keyword>
<feature type="domain" description="ATP-grasp" evidence="17">
    <location>
        <begin position="100"/>
        <end position="295"/>
    </location>
</feature>
<dbReference type="EC" id="6.3.2.4" evidence="4 13"/>
<dbReference type="GO" id="GO:0046872">
    <property type="term" value="F:metal ion binding"/>
    <property type="evidence" value="ECO:0007669"/>
    <property type="project" value="UniProtKB-KW"/>
</dbReference>
<proteinExistence type="inferred from homology"/>
<keyword evidence="15" id="KW-0460">Magnesium</keyword>
<dbReference type="PANTHER" id="PTHR23132">
    <property type="entry name" value="D-ALANINE--D-ALANINE LIGASE"/>
    <property type="match status" value="1"/>
</dbReference>
<evidence type="ECO:0000256" key="15">
    <source>
        <dbReference type="PIRSR" id="PIRSR039102-3"/>
    </source>
</evidence>
<keyword evidence="10 13" id="KW-0573">Peptidoglycan synthesis</keyword>
<dbReference type="SUPFAM" id="SSF56059">
    <property type="entry name" value="Glutathione synthetase ATP-binding domain-like"/>
    <property type="match status" value="1"/>
</dbReference>
<keyword evidence="15" id="KW-0479">Metal-binding</keyword>
<evidence type="ECO:0000313" key="18">
    <source>
        <dbReference type="EMBL" id="SDF44206.1"/>
    </source>
</evidence>
<dbReference type="GO" id="GO:0009252">
    <property type="term" value="P:peptidoglycan biosynthetic process"/>
    <property type="evidence" value="ECO:0007669"/>
    <property type="project" value="UniProtKB-UniRule"/>
</dbReference>
<dbReference type="Proteomes" id="UP000199355">
    <property type="component" value="Unassembled WGS sequence"/>
</dbReference>
<dbReference type="Pfam" id="PF07478">
    <property type="entry name" value="Dala_Dala_lig_C"/>
    <property type="match status" value="1"/>
</dbReference>
<dbReference type="AlphaFoldDB" id="A0A1G7L4C2"/>
<accession>A0A1G7L4C2</accession>
<dbReference type="NCBIfam" id="NF002378">
    <property type="entry name" value="PRK01372.1"/>
    <property type="match status" value="1"/>
</dbReference>
<sequence>MKILLIAGGWSTEREVSLSGAAAMRQALVARGHSVTLFDLLESFDSLLQTAQAYDFALINLHGAPGEDGLVQAMLERVGCPYQGAGPAGSFLALNKAAAKQIFRQAGLPTADWEFLPQPPPPGWRPRLPYPLFAKSNTGGSSLRLGRARDKQELDAVLASIFAAGDEALLEPVLPGREVTCGVLGEEALPPILIEPLAGDFFDYKSKYASDGARELCPAPIGPELTARAQRISLAAHRALGLAGYSRADFILGPDDSLSLLEVNTLPGMTATSLVPREARALGMDFGQLLERLIELGLREHAHS</sequence>
<dbReference type="GO" id="GO:0005524">
    <property type="term" value="F:ATP binding"/>
    <property type="evidence" value="ECO:0007669"/>
    <property type="project" value="UniProtKB-UniRule"/>
</dbReference>
<keyword evidence="15" id="KW-0464">Manganese</keyword>
<feature type="active site" evidence="14">
    <location>
        <position position="273"/>
    </location>
</feature>
<organism evidence="18 19">
    <name type="scientific">Desulfovibrio legallii</name>
    <dbReference type="NCBI Taxonomy" id="571438"/>
    <lineage>
        <taxon>Bacteria</taxon>
        <taxon>Pseudomonadati</taxon>
        <taxon>Thermodesulfobacteriota</taxon>
        <taxon>Desulfovibrionia</taxon>
        <taxon>Desulfovibrionales</taxon>
        <taxon>Desulfovibrionaceae</taxon>
        <taxon>Desulfovibrio</taxon>
    </lineage>
</organism>
<comment type="similarity">
    <text evidence="3 13">Belongs to the D-alanine--D-alanine ligase family.</text>
</comment>
<comment type="catalytic activity">
    <reaction evidence="12 13">
        <text>2 D-alanine + ATP = D-alanyl-D-alanine + ADP + phosphate + H(+)</text>
        <dbReference type="Rhea" id="RHEA:11224"/>
        <dbReference type="ChEBI" id="CHEBI:15378"/>
        <dbReference type="ChEBI" id="CHEBI:30616"/>
        <dbReference type="ChEBI" id="CHEBI:43474"/>
        <dbReference type="ChEBI" id="CHEBI:57416"/>
        <dbReference type="ChEBI" id="CHEBI:57822"/>
        <dbReference type="ChEBI" id="CHEBI:456216"/>
        <dbReference type="EC" id="6.3.2.4"/>
    </reaction>
</comment>
<dbReference type="GO" id="GO:0005737">
    <property type="term" value="C:cytoplasm"/>
    <property type="evidence" value="ECO:0007669"/>
    <property type="project" value="UniProtKB-SubCell"/>
</dbReference>
<comment type="pathway">
    <text evidence="13">Cell wall biogenesis; peptidoglycan biosynthesis.</text>
</comment>
<feature type="binding site" evidence="15">
    <location>
        <position position="249"/>
    </location>
    <ligand>
        <name>Mg(2+)</name>
        <dbReference type="ChEBI" id="CHEBI:18420"/>
        <label>1</label>
    </ligand>
</feature>
<dbReference type="InterPro" id="IPR011095">
    <property type="entry name" value="Dala_Dala_lig_C"/>
</dbReference>
<dbReference type="PIRSF" id="PIRSF039102">
    <property type="entry name" value="Ddl/VanB"/>
    <property type="match status" value="1"/>
</dbReference>
<evidence type="ECO:0000256" key="3">
    <source>
        <dbReference type="ARBA" id="ARBA00010871"/>
    </source>
</evidence>
<evidence type="ECO:0000256" key="1">
    <source>
        <dbReference type="ARBA" id="ARBA00001936"/>
    </source>
</evidence>
<comment type="subcellular location">
    <subcellularLocation>
        <location evidence="2 13">Cytoplasm</location>
    </subcellularLocation>
</comment>
<dbReference type="InterPro" id="IPR011761">
    <property type="entry name" value="ATP-grasp"/>
</dbReference>
<dbReference type="SUPFAM" id="SSF52440">
    <property type="entry name" value="PreATP-grasp domain"/>
    <property type="match status" value="1"/>
</dbReference>
<keyword evidence="5 13" id="KW-0963">Cytoplasm</keyword>
<name>A0A1G7L4C2_9BACT</name>
<keyword evidence="19" id="KW-1185">Reference proteome</keyword>
<evidence type="ECO:0000256" key="12">
    <source>
        <dbReference type="ARBA" id="ARBA00047614"/>
    </source>
</evidence>
<feature type="active site" evidence="14">
    <location>
        <position position="13"/>
    </location>
</feature>
<evidence type="ECO:0000256" key="13">
    <source>
        <dbReference type="HAMAP-Rule" id="MF_00047"/>
    </source>
</evidence>
<dbReference type="PROSITE" id="PS50975">
    <property type="entry name" value="ATP_GRASP"/>
    <property type="match status" value="1"/>
</dbReference>
<dbReference type="InterPro" id="IPR016185">
    <property type="entry name" value="PreATP-grasp_dom_sf"/>
</dbReference>
<evidence type="ECO:0000256" key="2">
    <source>
        <dbReference type="ARBA" id="ARBA00004496"/>
    </source>
</evidence>
<evidence type="ECO:0000256" key="14">
    <source>
        <dbReference type="PIRSR" id="PIRSR039102-1"/>
    </source>
</evidence>
<comment type="function">
    <text evidence="13">Cell wall formation.</text>
</comment>
<dbReference type="RefSeq" id="WP_092153229.1">
    <property type="nucleotide sequence ID" value="NZ_FNBX01000005.1"/>
</dbReference>
<dbReference type="InterPro" id="IPR013815">
    <property type="entry name" value="ATP_grasp_subdomain_1"/>
</dbReference>
<dbReference type="GO" id="GO:0008360">
    <property type="term" value="P:regulation of cell shape"/>
    <property type="evidence" value="ECO:0007669"/>
    <property type="project" value="UniProtKB-KW"/>
</dbReference>
<evidence type="ECO:0000256" key="9">
    <source>
        <dbReference type="ARBA" id="ARBA00022960"/>
    </source>
</evidence>
<gene>
    <name evidence="13" type="primary">ddl</name>
    <name evidence="18" type="ORF">SAMN05192586_105114</name>
</gene>
<dbReference type="PANTHER" id="PTHR23132:SF23">
    <property type="entry name" value="D-ALANINE--D-ALANINE LIGASE B"/>
    <property type="match status" value="1"/>
</dbReference>
<reference evidence="19" key="1">
    <citation type="submission" date="2016-10" db="EMBL/GenBank/DDBJ databases">
        <authorList>
            <person name="Varghese N."/>
            <person name="Submissions S."/>
        </authorList>
    </citation>
    <scope>NUCLEOTIDE SEQUENCE [LARGE SCALE GENOMIC DNA]</scope>
    <source>
        <strain evidence="19">KHC7</strain>
    </source>
</reference>
<evidence type="ECO:0000256" key="4">
    <source>
        <dbReference type="ARBA" id="ARBA00012216"/>
    </source>
</evidence>
<feature type="binding site" evidence="15">
    <location>
        <position position="264"/>
    </location>
    <ligand>
        <name>Mg(2+)</name>
        <dbReference type="ChEBI" id="CHEBI:18420"/>
        <label>2</label>
    </ligand>
</feature>
<keyword evidence="11 13" id="KW-0961">Cell wall biogenesis/degradation</keyword>
<evidence type="ECO:0000256" key="11">
    <source>
        <dbReference type="ARBA" id="ARBA00023316"/>
    </source>
</evidence>
<evidence type="ECO:0000313" key="19">
    <source>
        <dbReference type="Proteomes" id="UP000199355"/>
    </source>
</evidence>
<dbReference type="InterPro" id="IPR000291">
    <property type="entry name" value="D-Ala_lig_Van_CS"/>
</dbReference>
<dbReference type="GO" id="GO:0071555">
    <property type="term" value="P:cell wall organization"/>
    <property type="evidence" value="ECO:0007669"/>
    <property type="project" value="UniProtKB-KW"/>
</dbReference>
<dbReference type="Gene3D" id="3.30.1490.20">
    <property type="entry name" value="ATP-grasp fold, A domain"/>
    <property type="match status" value="1"/>
</dbReference>
<evidence type="ECO:0000256" key="16">
    <source>
        <dbReference type="PROSITE-ProRule" id="PRU00409"/>
    </source>
</evidence>
<evidence type="ECO:0000256" key="7">
    <source>
        <dbReference type="ARBA" id="ARBA00022741"/>
    </source>
</evidence>
<evidence type="ECO:0000256" key="5">
    <source>
        <dbReference type="ARBA" id="ARBA00022490"/>
    </source>
</evidence>
<dbReference type="OrthoDB" id="9813261at2"/>
<keyword evidence="6 13" id="KW-0436">Ligase</keyword>
<protein>
    <recommendedName>
        <fullName evidence="4 13">D-alanine--D-alanine ligase</fullName>
        <ecNumber evidence="4 13">6.3.2.4</ecNumber>
    </recommendedName>
    <alternativeName>
        <fullName evidence="13">D-Ala-D-Ala ligase</fullName>
    </alternativeName>
    <alternativeName>
        <fullName evidence="13">D-alanylalanine synthetase</fullName>
    </alternativeName>
</protein>
<dbReference type="Gene3D" id="3.30.470.20">
    <property type="entry name" value="ATP-grasp fold, B domain"/>
    <property type="match status" value="1"/>
</dbReference>
<dbReference type="STRING" id="571438.SAMN05192586_105114"/>
<evidence type="ECO:0000256" key="8">
    <source>
        <dbReference type="ARBA" id="ARBA00022840"/>
    </source>
</evidence>
<dbReference type="Gene3D" id="3.40.50.20">
    <property type="match status" value="1"/>
</dbReference>
<comment type="cofactor">
    <cofactor evidence="1">
        <name>Mn(2+)</name>
        <dbReference type="ChEBI" id="CHEBI:29035"/>
    </cofactor>
</comment>
<keyword evidence="8 16" id="KW-0067">ATP-binding</keyword>
<dbReference type="InterPro" id="IPR005905">
    <property type="entry name" value="D_ala_D_ala"/>
</dbReference>
<dbReference type="PROSITE" id="PS00843">
    <property type="entry name" value="DALA_DALA_LIGASE_1"/>
    <property type="match status" value="1"/>
</dbReference>
<feature type="active site" evidence="14">
    <location>
        <position position="141"/>
    </location>
</feature>
<keyword evidence="7 16" id="KW-0547">Nucleotide-binding</keyword>
<evidence type="ECO:0000256" key="10">
    <source>
        <dbReference type="ARBA" id="ARBA00022984"/>
    </source>
</evidence>
<feature type="binding site" evidence="15">
    <location>
        <position position="262"/>
    </location>
    <ligand>
        <name>Mg(2+)</name>
        <dbReference type="ChEBI" id="CHEBI:18420"/>
        <label>1</label>
    </ligand>
</feature>
<dbReference type="GO" id="GO:0008716">
    <property type="term" value="F:D-alanine-D-alanine ligase activity"/>
    <property type="evidence" value="ECO:0007669"/>
    <property type="project" value="UniProtKB-UniRule"/>
</dbReference>
<dbReference type="EMBL" id="FNBX01000005">
    <property type="protein sequence ID" value="SDF44206.1"/>
    <property type="molecule type" value="Genomic_DNA"/>
</dbReference>
<dbReference type="HAMAP" id="MF_00047">
    <property type="entry name" value="Dala_Dala_lig"/>
    <property type="match status" value="1"/>
</dbReference>
<dbReference type="PROSITE" id="PS00844">
    <property type="entry name" value="DALA_DALA_LIGASE_2"/>
    <property type="match status" value="1"/>
</dbReference>